<feature type="transmembrane region" description="Helical" evidence="2">
    <location>
        <begin position="130"/>
        <end position="149"/>
    </location>
</feature>
<dbReference type="Proteomes" id="UP000027073">
    <property type="component" value="Unassembled WGS sequence"/>
</dbReference>
<dbReference type="EMBL" id="KL198011">
    <property type="protein sequence ID" value="KDQ24192.1"/>
    <property type="molecule type" value="Genomic_DNA"/>
</dbReference>
<keyword evidence="2" id="KW-0472">Membrane</keyword>
<gene>
    <name evidence="3" type="ORF">PLEOSDRAFT_1090255</name>
</gene>
<name>A0A067NJ94_PLEO1</name>
<feature type="region of interest" description="Disordered" evidence="1">
    <location>
        <begin position="172"/>
        <end position="199"/>
    </location>
</feature>
<evidence type="ECO:0000256" key="1">
    <source>
        <dbReference type="SAM" id="MobiDB-lite"/>
    </source>
</evidence>
<evidence type="ECO:0000313" key="4">
    <source>
        <dbReference type="Proteomes" id="UP000027073"/>
    </source>
</evidence>
<organism evidence="3 4">
    <name type="scientific">Pleurotus ostreatus (strain PC15)</name>
    <name type="common">Oyster mushroom</name>
    <dbReference type="NCBI Taxonomy" id="1137138"/>
    <lineage>
        <taxon>Eukaryota</taxon>
        <taxon>Fungi</taxon>
        <taxon>Dikarya</taxon>
        <taxon>Basidiomycota</taxon>
        <taxon>Agaricomycotina</taxon>
        <taxon>Agaricomycetes</taxon>
        <taxon>Agaricomycetidae</taxon>
        <taxon>Agaricales</taxon>
        <taxon>Pleurotineae</taxon>
        <taxon>Pleurotaceae</taxon>
        <taxon>Pleurotus</taxon>
    </lineage>
</organism>
<accession>A0A067NJ94</accession>
<feature type="compositionally biased region" description="Low complexity" evidence="1">
    <location>
        <begin position="181"/>
        <end position="199"/>
    </location>
</feature>
<sequence>MALFGVFRWFILTLVLMLAISTLGVAGHFTHLFHRSGGYIPLEGLALATAALTVLTLPIMLLSDLIARRAFFSRVNWDLLWLFVLWALWLSSAALATHNRLDRFSGSCRFLAFSGSTICRELRAIEGLSYASWILLMLYTFAVFVSAITSHSRGHRGVWQSASRGLPYTSEFDGRQRGNVATTAPTTGAPPMTQTQPVV</sequence>
<protein>
    <recommendedName>
        <fullName evidence="5">MARVEL domain-containing protein</fullName>
    </recommendedName>
</protein>
<dbReference type="OrthoDB" id="3364107at2759"/>
<dbReference type="AlphaFoldDB" id="A0A067NJ94"/>
<dbReference type="VEuPathDB" id="FungiDB:PLEOSDRAFT_1090255"/>
<proteinExistence type="predicted"/>
<evidence type="ECO:0000313" key="3">
    <source>
        <dbReference type="EMBL" id="KDQ24192.1"/>
    </source>
</evidence>
<keyword evidence="2" id="KW-1133">Transmembrane helix</keyword>
<dbReference type="HOGENOM" id="CLU_083413_0_0_1"/>
<keyword evidence="2" id="KW-0812">Transmembrane</keyword>
<feature type="transmembrane region" description="Helical" evidence="2">
    <location>
        <begin position="45"/>
        <end position="67"/>
    </location>
</feature>
<reference evidence="4" key="1">
    <citation type="journal article" date="2014" name="Proc. Natl. Acad. Sci. U.S.A.">
        <title>Extensive sampling of basidiomycete genomes demonstrates inadequacy of the white-rot/brown-rot paradigm for wood decay fungi.</title>
        <authorList>
            <person name="Riley R."/>
            <person name="Salamov A.A."/>
            <person name="Brown D.W."/>
            <person name="Nagy L.G."/>
            <person name="Floudas D."/>
            <person name="Held B.W."/>
            <person name="Levasseur A."/>
            <person name="Lombard V."/>
            <person name="Morin E."/>
            <person name="Otillar R."/>
            <person name="Lindquist E.A."/>
            <person name="Sun H."/>
            <person name="LaButti K.M."/>
            <person name="Schmutz J."/>
            <person name="Jabbour D."/>
            <person name="Luo H."/>
            <person name="Baker S.E."/>
            <person name="Pisabarro A.G."/>
            <person name="Walton J.D."/>
            <person name="Blanchette R.A."/>
            <person name="Henrissat B."/>
            <person name="Martin F."/>
            <person name="Cullen D."/>
            <person name="Hibbett D.S."/>
            <person name="Grigoriev I.V."/>
        </authorList>
    </citation>
    <scope>NUCLEOTIDE SEQUENCE [LARGE SCALE GENOMIC DNA]</scope>
    <source>
        <strain evidence="4">PC15</strain>
    </source>
</reference>
<feature type="transmembrane region" description="Helical" evidence="2">
    <location>
        <begin position="79"/>
        <end position="97"/>
    </location>
</feature>
<dbReference type="InParanoid" id="A0A067NJ94"/>
<evidence type="ECO:0008006" key="5">
    <source>
        <dbReference type="Google" id="ProtNLM"/>
    </source>
</evidence>
<evidence type="ECO:0000256" key="2">
    <source>
        <dbReference type="SAM" id="Phobius"/>
    </source>
</evidence>